<dbReference type="InterPro" id="IPR029063">
    <property type="entry name" value="SAM-dependent_MTases_sf"/>
</dbReference>
<dbReference type="CDD" id="cd02440">
    <property type="entry name" value="AdoMet_MTases"/>
    <property type="match status" value="1"/>
</dbReference>
<organism evidence="6 7">
    <name type="scientific">Gellertiella hungarica</name>
    <dbReference type="NCBI Taxonomy" id="1572859"/>
    <lineage>
        <taxon>Bacteria</taxon>
        <taxon>Pseudomonadati</taxon>
        <taxon>Pseudomonadota</taxon>
        <taxon>Alphaproteobacteria</taxon>
        <taxon>Hyphomicrobiales</taxon>
        <taxon>Rhizobiaceae</taxon>
        <taxon>Gellertiella</taxon>
    </lineage>
</organism>
<keyword evidence="2 6" id="KW-0808">Transferase</keyword>
<dbReference type="InterPro" id="IPR041698">
    <property type="entry name" value="Methyltransf_25"/>
</dbReference>
<evidence type="ECO:0000256" key="2">
    <source>
        <dbReference type="ARBA" id="ARBA00022679"/>
    </source>
</evidence>
<keyword evidence="3" id="KW-0949">S-adenosyl-L-methionine</keyword>
<protein>
    <submittedName>
        <fullName evidence="6">Cyclopropane fatty-acyl-phospholipid synthase-like methyltransferase</fullName>
    </submittedName>
</protein>
<feature type="domain" description="Methyltransferase" evidence="5">
    <location>
        <begin position="21"/>
        <end position="122"/>
    </location>
</feature>
<accession>A0A7W6J2N3</accession>
<comment type="caution">
    <text evidence="6">The sequence shown here is derived from an EMBL/GenBank/DDBJ whole genome shotgun (WGS) entry which is preliminary data.</text>
</comment>
<gene>
    <name evidence="6" type="ORF">GGR23_000032</name>
</gene>
<dbReference type="Pfam" id="PF13649">
    <property type="entry name" value="Methyltransf_25"/>
    <property type="match status" value="1"/>
</dbReference>
<sequence length="166" mass="17574">MLSARLKAVVEALPLRKGMKVLEIGCSTGAMARHMAECIEDGFVLGIDRSATAIARAREMGTPDAALSRLAYRHASAADFSLPAGDDRFDLAVAIRVGAFDGRHVEEGMRSLPRILAALKPGAPFLIDHGDGLVDVRLMDWARPLGLSGQTDPEKAGSGKTGSGHR</sequence>
<dbReference type="PANTHER" id="PTHR43464">
    <property type="entry name" value="METHYLTRANSFERASE"/>
    <property type="match status" value="1"/>
</dbReference>
<feature type="region of interest" description="Disordered" evidence="4">
    <location>
        <begin position="147"/>
        <end position="166"/>
    </location>
</feature>
<dbReference type="SUPFAM" id="SSF53335">
    <property type="entry name" value="S-adenosyl-L-methionine-dependent methyltransferases"/>
    <property type="match status" value="1"/>
</dbReference>
<name>A0A7W6J2N3_9HYPH</name>
<keyword evidence="7" id="KW-1185">Reference proteome</keyword>
<evidence type="ECO:0000256" key="4">
    <source>
        <dbReference type="SAM" id="MobiDB-lite"/>
    </source>
</evidence>
<evidence type="ECO:0000313" key="6">
    <source>
        <dbReference type="EMBL" id="MBB4062871.1"/>
    </source>
</evidence>
<evidence type="ECO:0000256" key="1">
    <source>
        <dbReference type="ARBA" id="ARBA00022603"/>
    </source>
</evidence>
<dbReference type="Gene3D" id="3.40.50.150">
    <property type="entry name" value="Vaccinia Virus protein VP39"/>
    <property type="match status" value="1"/>
</dbReference>
<dbReference type="PANTHER" id="PTHR43464:SF19">
    <property type="entry name" value="UBIQUINONE BIOSYNTHESIS O-METHYLTRANSFERASE, MITOCHONDRIAL"/>
    <property type="match status" value="1"/>
</dbReference>
<evidence type="ECO:0000259" key="5">
    <source>
        <dbReference type="Pfam" id="PF13649"/>
    </source>
</evidence>
<keyword evidence="1 6" id="KW-0489">Methyltransferase</keyword>
<reference evidence="6 7" key="1">
    <citation type="submission" date="2020-08" db="EMBL/GenBank/DDBJ databases">
        <title>Genomic Encyclopedia of Type Strains, Phase IV (KMG-IV): sequencing the most valuable type-strain genomes for metagenomic binning, comparative biology and taxonomic classification.</title>
        <authorList>
            <person name="Goeker M."/>
        </authorList>
    </citation>
    <scope>NUCLEOTIDE SEQUENCE [LARGE SCALE GENOMIC DNA]</scope>
    <source>
        <strain evidence="6 7">DSM 29853</strain>
    </source>
</reference>
<proteinExistence type="predicted"/>
<dbReference type="Proteomes" id="UP000528286">
    <property type="component" value="Unassembled WGS sequence"/>
</dbReference>
<evidence type="ECO:0000313" key="7">
    <source>
        <dbReference type="Proteomes" id="UP000528286"/>
    </source>
</evidence>
<dbReference type="AlphaFoldDB" id="A0A7W6J2N3"/>
<dbReference type="EMBL" id="JACIEZ010000001">
    <property type="protein sequence ID" value="MBB4062871.1"/>
    <property type="molecule type" value="Genomic_DNA"/>
</dbReference>
<dbReference type="GO" id="GO:0008168">
    <property type="term" value="F:methyltransferase activity"/>
    <property type="evidence" value="ECO:0007669"/>
    <property type="project" value="UniProtKB-KW"/>
</dbReference>
<dbReference type="GO" id="GO:0032259">
    <property type="term" value="P:methylation"/>
    <property type="evidence" value="ECO:0007669"/>
    <property type="project" value="UniProtKB-KW"/>
</dbReference>
<evidence type="ECO:0000256" key="3">
    <source>
        <dbReference type="ARBA" id="ARBA00022691"/>
    </source>
</evidence>
<dbReference type="RefSeq" id="WP_246364789.1">
    <property type="nucleotide sequence ID" value="NZ_JACIEZ010000001.1"/>
</dbReference>